<proteinExistence type="predicted"/>
<dbReference type="AlphaFoldDB" id="A0A0P9GJJ5"/>
<dbReference type="GO" id="GO:0046872">
    <property type="term" value="F:metal ion binding"/>
    <property type="evidence" value="ECO:0007669"/>
    <property type="project" value="UniProtKB-KW"/>
</dbReference>
<reference evidence="7" key="1">
    <citation type="submission" date="2016-10" db="EMBL/GenBank/DDBJ databases">
        <authorList>
            <person name="Varghese N."/>
        </authorList>
    </citation>
    <scope>NUCLEOTIDE SEQUENCE [LARGE SCALE GENOMIC DNA]</scope>
    <source>
        <strain evidence="7">HL 19</strain>
    </source>
</reference>
<keyword evidence="7" id="KW-1185">Reference proteome</keyword>
<dbReference type="RefSeq" id="WP_054966316.1">
    <property type="nucleotide sequence ID" value="NZ_FMUN01000001.1"/>
</dbReference>
<accession>A0A0P9GJJ5</accession>
<feature type="signal peptide" evidence="4">
    <location>
        <begin position="1"/>
        <end position="19"/>
    </location>
</feature>
<dbReference type="InterPro" id="IPR009056">
    <property type="entry name" value="Cyt_c-like_dom"/>
</dbReference>
<dbReference type="Proteomes" id="UP000183104">
    <property type="component" value="Unassembled WGS sequence"/>
</dbReference>
<dbReference type="GO" id="GO:0020037">
    <property type="term" value="F:heme binding"/>
    <property type="evidence" value="ECO:0007669"/>
    <property type="project" value="InterPro"/>
</dbReference>
<dbReference type="InterPro" id="IPR036909">
    <property type="entry name" value="Cyt_c-like_dom_sf"/>
</dbReference>
<protein>
    <submittedName>
        <fullName evidence="6">Cytochrome C oxidase, cbb3-type, subunit III</fullName>
    </submittedName>
</protein>
<dbReference type="STRING" id="381306.AN478_09270"/>
<feature type="domain" description="Cytochrome c" evidence="5">
    <location>
        <begin position="24"/>
        <end position="87"/>
    </location>
</feature>
<evidence type="ECO:0000256" key="3">
    <source>
        <dbReference type="ARBA" id="ARBA00023004"/>
    </source>
</evidence>
<organism evidence="6 7">
    <name type="scientific">Thiohalorhabdus denitrificans</name>
    <dbReference type="NCBI Taxonomy" id="381306"/>
    <lineage>
        <taxon>Bacteria</taxon>
        <taxon>Pseudomonadati</taxon>
        <taxon>Pseudomonadota</taxon>
        <taxon>Gammaproteobacteria</taxon>
        <taxon>Thiohalorhabdales</taxon>
        <taxon>Thiohalorhabdaceae</taxon>
        <taxon>Thiohalorhabdus</taxon>
    </lineage>
</organism>
<feature type="chain" id="PRO_5010433676" evidence="4">
    <location>
        <begin position="20"/>
        <end position="96"/>
    </location>
</feature>
<keyword evidence="4" id="KW-0732">Signal</keyword>
<dbReference type="GO" id="GO:0009055">
    <property type="term" value="F:electron transfer activity"/>
    <property type="evidence" value="ECO:0007669"/>
    <property type="project" value="InterPro"/>
</dbReference>
<evidence type="ECO:0000313" key="6">
    <source>
        <dbReference type="EMBL" id="SCX81525.1"/>
    </source>
</evidence>
<evidence type="ECO:0000256" key="4">
    <source>
        <dbReference type="SAM" id="SignalP"/>
    </source>
</evidence>
<dbReference type="Pfam" id="PF13442">
    <property type="entry name" value="Cytochrome_CBB3"/>
    <property type="match status" value="1"/>
</dbReference>
<name>A0A0P9GJJ5_9GAMM</name>
<dbReference type="SUPFAM" id="SSF46626">
    <property type="entry name" value="Cytochrome c"/>
    <property type="match status" value="1"/>
</dbReference>
<evidence type="ECO:0000256" key="1">
    <source>
        <dbReference type="ARBA" id="ARBA00022617"/>
    </source>
</evidence>
<sequence>MRKAIAVLAVSMLNAPAYADLNGDPKQGEALYQEHCAGACHTDSVHKRDDVRATNQAEVVSWIQRQCTQAMAQDLSIQDIEDLATYLNDKYYHYDE</sequence>
<gene>
    <name evidence="6" type="ORF">SAMN05661077_0550</name>
</gene>
<evidence type="ECO:0000259" key="5">
    <source>
        <dbReference type="Pfam" id="PF13442"/>
    </source>
</evidence>
<keyword evidence="2" id="KW-0479">Metal-binding</keyword>
<evidence type="ECO:0000313" key="7">
    <source>
        <dbReference type="Proteomes" id="UP000183104"/>
    </source>
</evidence>
<keyword evidence="1" id="KW-0349">Heme</keyword>
<keyword evidence="3" id="KW-0408">Iron</keyword>
<dbReference type="EMBL" id="FMUN01000001">
    <property type="protein sequence ID" value="SCX81525.1"/>
    <property type="molecule type" value="Genomic_DNA"/>
</dbReference>
<evidence type="ECO:0000256" key="2">
    <source>
        <dbReference type="ARBA" id="ARBA00022723"/>
    </source>
</evidence>
<dbReference type="OrthoDB" id="9796294at2"/>